<protein>
    <submittedName>
        <fullName evidence="2">Uncharacterized protein</fullName>
    </submittedName>
</protein>
<feature type="compositionally biased region" description="Polar residues" evidence="1">
    <location>
        <begin position="1"/>
        <end position="11"/>
    </location>
</feature>
<evidence type="ECO:0000256" key="1">
    <source>
        <dbReference type="SAM" id="MobiDB-lite"/>
    </source>
</evidence>
<comment type="caution">
    <text evidence="2">The sequence shown here is derived from an EMBL/GenBank/DDBJ whole genome shotgun (WGS) entry which is preliminary data.</text>
</comment>
<dbReference type="Proteomes" id="UP000299102">
    <property type="component" value="Unassembled WGS sequence"/>
</dbReference>
<organism evidence="2 3">
    <name type="scientific">Eumeta variegata</name>
    <name type="common">Bagworm moth</name>
    <name type="synonym">Eumeta japonica</name>
    <dbReference type="NCBI Taxonomy" id="151549"/>
    <lineage>
        <taxon>Eukaryota</taxon>
        <taxon>Metazoa</taxon>
        <taxon>Ecdysozoa</taxon>
        <taxon>Arthropoda</taxon>
        <taxon>Hexapoda</taxon>
        <taxon>Insecta</taxon>
        <taxon>Pterygota</taxon>
        <taxon>Neoptera</taxon>
        <taxon>Endopterygota</taxon>
        <taxon>Lepidoptera</taxon>
        <taxon>Glossata</taxon>
        <taxon>Ditrysia</taxon>
        <taxon>Tineoidea</taxon>
        <taxon>Psychidae</taxon>
        <taxon>Oiketicinae</taxon>
        <taxon>Eumeta</taxon>
    </lineage>
</organism>
<evidence type="ECO:0000313" key="2">
    <source>
        <dbReference type="EMBL" id="GBP82691.1"/>
    </source>
</evidence>
<feature type="compositionally biased region" description="Basic residues" evidence="1">
    <location>
        <begin position="21"/>
        <end position="38"/>
    </location>
</feature>
<sequence length="106" mass="12092">MKNGSTRLRTSFSRDRTAAPTRRRGRRAAAVNRKRRRPSYTSDLKGPVAKFRRPAAAGHVLPAYADGRRHSRVVLFPKFSFRTCVNDRSPRPQRVRVSNLVSGCER</sequence>
<feature type="region of interest" description="Disordered" evidence="1">
    <location>
        <begin position="87"/>
        <end position="106"/>
    </location>
</feature>
<feature type="region of interest" description="Disordered" evidence="1">
    <location>
        <begin position="1"/>
        <end position="48"/>
    </location>
</feature>
<keyword evidence="3" id="KW-1185">Reference proteome</keyword>
<evidence type="ECO:0000313" key="3">
    <source>
        <dbReference type="Proteomes" id="UP000299102"/>
    </source>
</evidence>
<dbReference type="AlphaFoldDB" id="A0A4C1Z1T6"/>
<proteinExistence type="predicted"/>
<gene>
    <name evidence="2" type="ORF">EVAR_62109_1</name>
</gene>
<dbReference type="EMBL" id="BGZK01001580">
    <property type="protein sequence ID" value="GBP82691.1"/>
    <property type="molecule type" value="Genomic_DNA"/>
</dbReference>
<reference evidence="2 3" key="1">
    <citation type="journal article" date="2019" name="Commun. Biol.">
        <title>The bagworm genome reveals a unique fibroin gene that provides high tensile strength.</title>
        <authorList>
            <person name="Kono N."/>
            <person name="Nakamura H."/>
            <person name="Ohtoshi R."/>
            <person name="Tomita M."/>
            <person name="Numata K."/>
            <person name="Arakawa K."/>
        </authorList>
    </citation>
    <scope>NUCLEOTIDE SEQUENCE [LARGE SCALE GENOMIC DNA]</scope>
</reference>
<name>A0A4C1Z1T6_EUMVA</name>
<accession>A0A4C1Z1T6</accession>